<sequence length="181" mass="21000">MWSCGVVFYTLISGSAPFYHRKTVYMLRDIMNGKYSFPSSEWQNISTSCKQLISRMLCVDPARRITAKEALEHEFFAIGEVDGHKTVLQKLKCVIHAIRFITRLRVLSTTNPPVYLSQLKSQPYSYKPLRQLIDESAFSIYGHWVKHSDQQGQAPMFEYHLKPHRASSHRHRMLSGQEEGH</sequence>
<evidence type="ECO:0000259" key="4">
    <source>
        <dbReference type="PROSITE" id="PS50011"/>
    </source>
</evidence>
<dbReference type="Pfam" id="PF00069">
    <property type="entry name" value="Pkinase"/>
    <property type="match status" value="1"/>
</dbReference>
<dbReference type="PANTHER" id="PTHR24347">
    <property type="entry name" value="SERINE/THREONINE-PROTEIN KINASE"/>
    <property type="match status" value="1"/>
</dbReference>
<dbReference type="AlphaFoldDB" id="A0A7J7KD23"/>
<dbReference type="PRINTS" id="PR01049">
    <property type="entry name" value="PHOSPHBKNASE"/>
</dbReference>
<dbReference type="PROSITE" id="PS50011">
    <property type="entry name" value="PROTEIN_KINASE_DOM"/>
    <property type="match status" value="1"/>
</dbReference>
<evidence type="ECO:0000256" key="3">
    <source>
        <dbReference type="ARBA" id="ARBA00022777"/>
    </source>
</evidence>
<organism evidence="5 6">
    <name type="scientific">Bugula neritina</name>
    <name type="common">Brown bryozoan</name>
    <name type="synonym">Sertularia neritina</name>
    <dbReference type="NCBI Taxonomy" id="10212"/>
    <lineage>
        <taxon>Eukaryota</taxon>
        <taxon>Metazoa</taxon>
        <taxon>Spiralia</taxon>
        <taxon>Lophotrochozoa</taxon>
        <taxon>Bryozoa</taxon>
        <taxon>Gymnolaemata</taxon>
        <taxon>Cheilostomatida</taxon>
        <taxon>Flustrina</taxon>
        <taxon>Buguloidea</taxon>
        <taxon>Bugulidae</taxon>
        <taxon>Bugula</taxon>
    </lineage>
</organism>
<dbReference type="GO" id="GO:0005964">
    <property type="term" value="C:phosphorylase kinase complex"/>
    <property type="evidence" value="ECO:0007669"/>
    <property type="project" value="InterPro"/>
</dbReference>
<evidence type="ECO:0000313" key="5">
    <source>
        <dbReference type="EMBL" id="KAF6035518.1"/>
    </source>
</evidence>
<dbReference type="GO" id="GO:0004689">
    <property type="term" value="F:phosphorylase kinase activity"/>
    <property type="evidence" value="ECO:0007669"/>
    <property type="project" value="InterPro"/>
</dbReference>
<protein>
    <submittedName>
        <fullName evidence="5">PHKG1</fullName>
    </submittedName>
</protein>
<evidence type="ECO:0000313" key="6">
    <source>
        <dbReference type="Proteomes" id="UP000593567"/>
    </source>
</evidence>
<accession>A0A7J7KD23</accession>
<dbReference type="EMBL" id="VXIV02000867">
    <property type="protein sequence ID" value="KAF6035518.1"/>
    <property type="molecule type" value="Genomic_DNA"/>
</dbReference>
<dbReference type="InterPro" id="IPR000719">
    <property type="entry name" value="Prot_kinase_dom"/>
</dbReference>
<dbReference type="SUPFAM" id="SSF56112">
    <property type="entry name" value="Protein kinase-like (PK-like)"/>
    <property type="match status" value="1"/>
</dbReference>
<feature type="domain" description="Protein kinase" evidence="4">
    <location>
        <begin position="1"/>
        <end position="76"/>
    </location>
</feature>
<proteinExistence type="predicted"/>
<dbReference type="GO" id="GO:0005524">
    <property type="term" value="F:ATP binding"/>
    <property type="evidence" value="ECO:0007669"/>
    <property type="project" value="InterPro"/>
</dbReference>
<evidence type="ECO:0000256" key="2">
    <source>
        <dbReference type="ARBA" id="ARBA00022679"/>
    </source>
</evidence>
<dbReference type="GO" id="GO:0005977">
    <property type="term" value="P:glycogen metabolic process"/>
    <property type="evidence" value="ECO:0007669"/>
    <property type="project" value="InterPro"/>
</dbReference>
<dbReference type="OrthoDB" id="6237152at2759"/>
<keyword evidence="3" id="KW-0418">Kinase</keyword>
<dbReference type="Proteomes" id="UP000593567">
    <property type="component" value="Unassembled WGS sequence"/>
</dbReference>
<dbReference type="InterPro" id="IPR002291">
    <property type="entry name" value="Phosph_kin_gamma"/>
</dbReference>
<dbReference type="GO" id="GO:0005516">
    <property type="term" value="F:calmodulin binding"/>
    <property type="evidence" value="ECO:0007669"/>
    <property type="project" value="InterPro"/>
</dbReference>
<dbReference type="Gene3D" id="1.10.510.10">
    <property type="entry name" value="Transferase(Phosphotransferase) domain 1"/>
    <property type="match status" value="1"/>
</dbReference>
<keyword evidence="6" id="KW-1185">Reference proteome</keyword>
<gene>
    <name evidence="5" type="ORF">EB796_006175</name>
</gene>
<evidence type="ECO:0000256" key="1">
    <source>
        <dbReference type="ARBA" id="ARBA00022527"/>
    </source>
</evidence>
<keyword evidence="2" id="KW-0808">Transferase</keyword>
<keyword evidence="1" id="KW-0723">Serine/threonine-protein kinase</keyword>
<comment type="caution">
    <text evidence="5">The sequence shown here is derived from an EMBL/GenBank/DDBJ whole genome shotgun (WGS) entry which is preliminary data.</text>
</comment>
<reference evidence="5" key="1">
    <citation type="submission" date="2020-06" db="EMBL/GenBank/DDBJ databases">
        <title>Draft genome of Bugula neritina, a colonial animal packing powerful symbionts and potential medicines.</title>
        <authorList>
            <person name="Rayko M."/>
        </authorList>
    </citation>
    <scope>NUCLEOTIDE SEQUENCE [LARGE SCALE GENOMIC DNA]</scope>
    <source>
        <strain evidence="5">Kwan_BN1</strain>
    </source>
</reference>
<name>A0A7J7KD23_BUGNE</name>
<dbReference type="InterPro" id="IPR011009">
    <property type="entry name" value="Kinase-like_dom_sf"/>
</dbReference>